<feature type="coiled-coil region" evidence="12">
    <location>
        <begin position="352"/>
        <end position="470"/>
    </location>
</feature>
<dbReference type="GeneID" id="115623996"/>
<feature type="coiled-coil region" evidence="12">
    <location>
        <begin position="250"/>
        <end position="277"/>
    </location>
</feature>
<dbReference type="GO" id="GO:0030915">
    <property type="term" value="C:Smc5-Smc6 complex"/>
    <property type="evidence" value="ECO:0007669"/>
    <property type="project" value="TreeGrafter"/>
</dbReference>
<evidence type="ECO:0000256" key="6">
    <source>
        <dbReference type="ARBA" id="ARBA00022763"/>
    </source>
</evidence>
<dbReference type="GO" id="GO:0003684">
    <property type="term" value="F:damaged DNA binding"/>
    <property type="evidence" value="ECO:0007669"/>
    <property type="project" value="TreeGrafter"/>
</dbReference>
<keyword evidence="15" id="KW-1185">Reference proteome</keyword>
<feature type="region of interest" description="Disordered" evidence="13">
    <location>
        <begin position="984"/>
        <end position="1004"/>
    </location>
</feature>
<feature type="domain" description="RecF/RecN/SMC N-terminal" evidence="14">
    <location>
        <begin position="64"/>
        <end position="1055"/>
    </location>
</feature>
<dbReference type="Pfam" id="PF02463">
    <property type="entry name" value="SMC_N"/>
    <property type="match status" value="1"/>
</dbReference>
<evidence type="ECO:0000256" key="3">
    <source>
        <dbReference type="ARBA" id="ARBA00006793"/>
    </source>
</evidence>
<keyword evidence="5" id="KW-0547">Nucleotide-binding</keyword>
<evidence type="ECO:0000256" key="9">
    <source>
        <dbReference type="ARBA" id="ARBA00023172"/>
    </source>
</evidence>
<dbReference type="GO" id="GO:0005634">
    <property type="term" value="C:nucleus"/>
    <property type="evidence" value="ECO:0007669"/>
    <property type="project" value="UniProtKB-SubCell"/>
</dbReference>
<dbReference type="PANTHER" id="PTHR19306">
    <property type="entry name" value="STRUCTURAL MAINTENANCE OF CHROMOSOMES 5,6 SMC5, SMC6"/>
    <property type="match status" value="1"/>
</dbReference>
<gene>
    <name evidence="16" type="primary">LOC115623996</name>
</gene>
<dbReference type="GO" id="GO:0035861">
    <property type="term" value="C:site of double-strand break"/>
    <property type="evidence" value="ECO:0007669"/>
    <property type="project" value="TreeGrafter"/>
</dbReference>
<evidence type="ECO:0000256" key="7">
    <source>
        <dbReference type="ARBA" id="ARBA00022840"/>
    </source>
</evidence>
<comment type="subcellular location">
    <subcellularLocation>
        <location evidence="2">Chromosome</location>
    </subcellularLocation>
    <subcellularLocation>
        <location evidence="1">Nucleus</location>
    </subcellularLocation>
</comment>
<reference evidence="16" key="1">
    <citation type="submission" date="2025-08" db="UniProtKB">
        <authorList>
            <consortium name="RefSeq"/>
        </authorList>
    </citation>
    <scope>IDENTIFICATION</scope>
    <source>
        <strain evidence="16">11010-0011.00</strain>
        <tissue evidence="16">Whole body</tissue>
    </source>
</reference>
<feature type="region of interest" description="Disordered" evidence="13">
    <location>
        <begin position="1"/>
        <end position="51"/>
    </location>
</feature>
<keyword evidence="7" id="KW-0067">ATP-binding</keyword>
<dbReference type="GO" id="GO:0005524">
    <property type="term" value="F:ATP binding"/>
    <property type="evidence" value="ECO:0007669"/>
    <property type="project" value="UniProtKB-KW"/>
</dbReference>
<name>A0A6J2TG59_DROLE</name>
<evidence type="ECO:0000256" key="13">
    <source>
        <dbReference type="SAM" id="MobiDB-lite"/>
    </source>
</evidence>
<evidence type="ECO:0000313" key="16">
    <source>
        <dbReference type="RefSeq" id="XP_030374425.1"/>
    </source>
</evidence>
<keyword evidence="6" id="KW-0227">DNA damage</keyword>
<keyword evidence="4" id="KW-0158">Chromosome</keyword>
<dbReference type="RefSeq" id="XP_030374425.1">
    <property type="nucleotide sequence ID" value="XM_030518565.1"/>
</dbReference>
<dbReference type="InterPro" id="IPR003395">
    <property type="entry name" value="RecF/RecN/SMC_N"/>
</dbReference>
<organism evidence="15 16">
    <name type="scientific">Drosophila lebanonensis</name>
    <name type="common">Fruit fly</name>
    <name type="synonym">Scaptodrosophila lebanonensis</name>
    <dbReference type="NCBI Taxonomy" id="7225"/>
    <lineage>
        <taxon>Eukaryota</taxon>
        <taxon>Metazoa</taxon>
        <taxon>Ecdysozoa</taxon>
        <taxon>Arthropoda</taxon>
        <taxon>Hexapoda</taxon>
        <taxon>Insecta</taxon>
        <taxon>Pterygota</taxon>
        <taxon>Neoptera</taxon>
        <taxon>Endopterygota</taxon>
        <taxon>Diptera</taxon>
        <taxon>Brachycera</taxon>
        <taxon>Muscomorpha</taxon>
        <taxon>Ephydroidea</taxon>
        <taxon>Drosophilidae</taxon>
        <taxon>Scaptodrosophila</taxon>
    </lineage>
</organism>
<keyword evidence="11" id="KW-0539">Nucleus</keyword>
<dbReference type="GO" id="GO:0000724">
    <property type="term" value="P:double-strand break repair via homologous recombination"/>
    <property type="evidence" value="ECO:0007669"/>
    <property type="project" value="TreeGrafter"/>
</dbReference>
<evidence type="ECO:0000256" key="5">
    <source>
        <dbReference type="ARBA" id="ARBA00022741"/>
    </source>
</evidence>
<keyword evidence="10" id="KW-0234">DNA repair</keyword>
<evidence type="ECO:0000256" key="10">
    <source>
        <dbReference type="ARBA" id="ARBA00023204"/>
    </source>
</evidence>
<dbReference type="PANTHER" id="PTHR19306:SF6">
    <property type="entry name" value="STRUCTURAL MAINTENANCE OF CHROMOSOMES PROTEIN 6"/>
    <property type="match status" value="1"/>
</dbReference>
<accession>A0A6J2TG59</accession>
<dbReference type="OrthoDB" id="10072614at2759"/>
<comment type="similarity">
    <text evidence="3">Belongs to the SMC family. SMC6 subfamily.</text>
</comment>
<dbReference type="AlphaFoldDB" id="A0A6J2TG59"/>
<sequence>MGRRRTRKTSSTSSESNEFRSPPPKRKKRRKPAEQHDKAWSPTPETSLPHTIKDSLSERCGKVASMRLQNFMCHENLLIEFGPNINFLVGSNGSGKSAVLTALVLGLGSSARATHRASSIQKLIKNGETSATIEVTLCNSGLRPYRPEFYGPRVTIVRQIRLSSSNYQVKDARGNIVSRKLDDIRRILVFFGIQVDNPIFVLNQDTARQFLKDLDPATNYALVMKGTQLDLCCNSLNQIYEKRINLTFEIELLKDRKEQTEMLVNEEEEKLKMLQNKESIKALLGQSKLELAWLAVKQHEKELTGCLTKIKAIEVKKAELIESTSKKECKQQAFSQQLSKLEETKAQILELYGQQERTIKNAKLRVQEINERVCEININIKNAERRLQEDQKLLDSCQKHLENYNVDYAKNKRLKENHSAKLAALNKSMKANEETIRQLRKEQEELTNKAFEAQEQAEHSRNEVRRLEKKDIHLRAEIHSLNTNKSNKTCVFGQQAMQAHDFIRREFNSDDHINLPRGPIAKYISVPNPQYRDLIEHELTHSLRSFIVNSDEDRRKLRSIFERVYTTGHLPSIISSPFSDHVYDVSPYKVKKIENTSVLIDEIKCDDPIVMNFLIDWCRIETVLITESKETAEYLTSDSENVPPNLTRVLVPNLYLEYIPAPHYSMYSLNLLSARLLQVDINDRIRLLEKDTVDVKRSLLNAQIVFQKTNGLTINFKKEIKAKAPVIEQLSNENIKALEEIMEIEQYEYEELPEQDHLQKTMDSIRAKMSETERQHRLLLADLSEINEQKAQAEKQEAEERAKIIPIQENIESIEKEYLDIESKIRSLDTHYEANFVKLNKTIELHENFLKQKADVERDLKEARDKAQKRGDCCEIENTEQEIRDKICHYKAKIKQFENYNGSVEKVQQKLNQLRTKLQSQTENLQLAREAAKKLRISYHQRAQRYQRCRFHFFSMVDFQFQQALSLREFKSNVIIDHGANTMQIDVEPPSGNKTSNSKTLSGGERSFTTVSLLKGLWSTSDHPFYFLDEYDVFTDEINRSFITQILIDEGNDYQNRQFCFLTPQDTEVAASPLIKVHKLEPPVV</sequence>
<feature type="coiled-coil region" evidence="12">
    <location>
        <begin position="897"/>
        <end position="938"/>
    </location>
</feature>
<evidence type="ECO:0000256" key="12">
    <source>
        <dbReference type="SAM" id="Coils"/>
    </source>
</evidence>
<dbReference type="SUPFAM" id="SSF52540">
    <property type="entry name" value="P-loop containing nucleoside triphosphate hydrolases"/>
    <property type="match status" value="2"/>
</dbReference>
<evidence type="ECO:0000256" key="2">
    <source>
        <dbReference type="ARBA" id="ARBA00004286"/>
    </source>
</evidence>
<evidence type="ECO:0000259" key="14">
    <source>
        <dbReference type="Pfam" id="PF02463"/>
    </source>
</evidence>
<feature type="coiled-coil region" evidence="12">
    <location>
        <begin position="727"/>
        <end position="803"/>
    </location>
</feature>
<dbReference type="InterPro" id="IPR027417">
    <property type="entry name" value="P-loop_NTPase"/>
</dbReference>
<protein>
    <submittedName>
        <fullName evidence="16">Structural maintenance of chromosomes protein 6-like isoform X1</fullName>
    </submittedName>
</protein>
<evidence type="ECO:0000256" key="4">
    <source>
        <dbReference type="ARBA" id="ARBA00022454"/>
    </source>
</evidence>
<feature type="compositionally biased region" description="Polar residues" evidence="13">
    <location>
        <begin position="992"/>
        <end position="1004"/>
    </location>
</feature>
<proteinExistence type="inferred from homology"/>
<evidence type="ECO:0000256" key="1">
    <source>
        <dbReference type="ARBA" id="ARBA00004123"/>
    </source>
</evidence>
<dbReference type="GO" id="GO:0003697">
    <property type="term" value="F:single-stranded DNA binding"/>
    <property type="evidence" value="ECO:0007669"/>
    <property type="project" value="TreeGrafter"/>
</dbReference>
<feature type="compositionally biased region" description="Low complexity" evidence="13">
    <location>
        <begin position="9"/>
        <end position="20"/>
    </location>
</feature>
<keyword evidence="9" id="KW-0233">DNA recombination</keyword>
<keyword evidence="8 12" id="KW-0175">Coiled coil</keyword>
<evidence type="ECO:0000256" key="11">
    <source>
        <dbReference type="ARBA" id="ARBA00023242"/>
    </source>
</evidence>
<dbReference type="Proteomes" id="UP000504634">
    <property type="component" value="Unplaced"/>
</dbReference>
<evidence type="ECO:0000256" key="8">
    <source>
        <dbReference type="ARBA" id="ARBA00023054"/>
    </source>
</evidence>
<evidence type="ECO:0000313" key="15">
    <source>
        <dbReference type="Proteomes" id="UP000504634"/>
    </source>
</evidence>
<dbReference type="Gene3D" id="3.40.50.300">
    <property type="entry name" value="P-loop containing nucleotide triphosphate hydrolases"/>
    <property type="match status" value="2"/>
</dbReference>